<gene>
    <name evidence="1" type="ORF">DFP86_11354</name>
</gene>
<comment type="caution">
    <text evidence="1">The sequence shown here is derived from an EMBL/GenBank/DDBJ whole genome shotgun (WGS) entry which is preliminary data.</text>
</comment>
<reference evidence="1 2" key="1">
    <citation type="submission" date="2019-03" db="EMBL/GenBank/DDBJ databases">
        <title>Genomic Encyclopedia of Type Strains, Phase III (KMG-III): the genomes of soil and plant-associated and newly described type strains.</title>
        <authorList>
            <person name="Whitman W."/>
        </authorList>
    </citation>
    <scope>NUCLEOTIDE SEQUENCE [LARGE SCALE GENOMIC DNA]</scope>
    <source>
        <strain evidence="1 2">CECT 8976</strain>
    </source>
</reference>
<dbReference type="RefSeq" id="WP_133682766.1">
    <property type="nucleotide sequence ID" value="NZ_SNZP01000013.1"/>
</dbReference>
<dbReference type="EMBL" id="SNZP01000013">
    <property type="protein sequence ID" value="TDR73547.1"/>
    <property type="molecule type" value="Genomic_DNA"/>
</dbReference>
<sequence>MQNIIDQAGLRDDRWQLLRVEPGETLPEIAEDQDVIVPVTHWLADHARLGARQGRTAVWLAADGDPAVLQSTFNLLPLIAIDFPSFTDGRGYSSARLLRERYSYAGELRAIGDVWHDHLQALWLVGFDSFEIKSGKPLPQDIQAARPFSEHYQASFRQPWPLFRRCINHG</sequence>
<evidence type="ECO:0000313" key="2">
    <source>
        <dbReference type="Proteomes" id="UP000295611"/>
    </source>
</evidence>
<dbReference type="AlphaFoldDB" id="A0A4R7AZ87"/>
<proteinExistence type="predicted"/>
<dbReference type="OrthoDB" id="9800421at2"/>
<accession>A0A4R7AZ87</accession>
<protein>
    <submittedName>
        <fullName evidence="1">Uncharacterized protein (DUF934 family)</fullName>
    </submittedName>
</protein>
<dbReference type="InterPro" id="IPR008318">
    <property type="entry name" value="UCP030820"/>
</dbReference>
<dbReference type="Pfam" id="PF06073">
    <property type="entry name" value="DUF934"/>
    <property type="match status" value="1"/>
</dbReference>
<name>A0A4R7AZ87_9NEIS</name>
<dbReference type="PIRSF" id="PIRSF030820">
    <property type="entry name" value="UCP030820"/>
    <property type="match status" value="1"/>
</dbReference>
<organism evidence="1 2">
    <name type="scientific">Paludibacterium purpuratum</name>
    <dbReference type="NCBI Taxonomy" id="1144873"/>
    <lineage>
        <taxon>Bacteria</taxon>
        <taxon>Pseudomonadati</taxon>
        <taxon>Pseudomonadota</taxon>
        <taxon>Betaproteobacteria</taxon>
        <taxon>Neisseriales</taxon>
        <taxon>Chromobacteriaceae</taxon>
        <taxon>Paludibacterium</taxon>
    </lineage>
</organism>
<dbReference type="Proteomes" id="UP000295611">
    <property type="component" value="Unassembled WGS sequence"/>
</dbReference>
<evidence type="ECO:0000313" key="1">
    <source>
        <dbReference type="EMBL" id="TDR73547.1"/>
    </source>
</evidence>
<keyword evidence="2" id="KW-1185">Reference proteome</keyword>